<accession>A0A1M7JKH3</accession>
<evidence type="ECO:0000256" key="1">
    <source>
        <dbReference type="SAM" id="Phobius"/>
    </source>
</evidence>
<dbReference type="InterPro" id="IPR011852">
    <property type="entry name" value="TRAP_TAXI"/>
</dbReference>
<keyword evidence="1" id="KW-0812">Transmembrane</keyword>
<dbReference type="RefSeq" id="WP_091976940.1">
    <property type="nucleotide sequence ID" value="NZ_FNTI01000002.1"/>
</dbReference>
<name>A0A1M7JKH3_9BRAD</name>
<dbReference type="PANTHER" id="PTHR42941:SF1">
    <property type="entry name" value="SLL1037 PROTEIN"/>
    <property type="match status" value="1"/>
</dbReference>
<reference evidence="2 3" key="1">
    <citation type="submission" date="2016-10" db="EMBL/GenBank/DDBJ databases">
        <authorList>
            <person name="de Groot N.N."/>
        </authorList>
    </citation>
    <scope>NUCLEOTIDE SEQUENCE [LARGE SCALE GENOMIC DNA]</scope>
    <source>
        <strain evidence="2 3">GAS522</strain>
    </source>
</reference>
<evidence type="ECO:0000313" key="2">
    <source>
        <dbReference type="EMBL" id="SEE77818.1"/>
    </source>
</evidence>
<protein>
    <submittedName>
        <fullName evidence="2">TRAP-type uncharacterized transport system, substrate-binding protein</fullName>
    </submittedName>
</protein>
<sequence>MKSIKLPMWLRIVLLVIVTVLGTGAGVLAYHYYKHPAALTVAVGSIDGEAAKAMTVIANRLVSDNAPVRLTIVDTGTVVEAANAFSAGKVDLAAVRGDVGDLSQAQAVVILAHLTALVVAPPGSSLDSIDALKTRRVGVIGGEANARLVDVLSKTYGLSKAKVFKDIAIADVRAAFQSKDIGALLVAIPLTEKYLSLVKGFFQQGPKTSPVLISIDSAGAIAETERAYESFDVPKGTLRGVPPVPEDDLTTLRTSLYLVAHKKLNSNTIATLTQTIMGVRRELLGEQPIFAQIAAASTDSDAFIPVHPGAAAFYNGTQQGFMDQYSNEIFLAPMMLGGIASVLAAAWKFLGIGNPETIQGPLDSLYALARRIRNATTDAELEAIEDEIDGILRAQRALAASGDENAIDASTLNVAAHRLENLIHDRRMILAAKPGIVSAA</sequence>
<dbReference type="EMBL" id="FNTI01000002">
    <property type="protein sequence ID" value="SEE77818.1"/>
    <property type="molecule type" value="Genomic_DNA"/>
</dbReference>
<gene>
    <name evidence="2" type="ORF">SAMN05444171_8003</name>
</gene>
<evidence type="ECO:0000313" key="3">
    <source>
        <dbReference type="Proteomes" id="UP000183208"/>
    </source>
</evidence>
<feature type="transmembrane region" description="Helical" evidence="1">
    <location>
        <begin position="12"/>
        <end position="33"/>
    </location>
</feature>
<proteinExistence type="predicted"/>
<dbReference type="OrthoDB" id="252197at2"/>
<dbReference type="Pfam" id="PF16868">
    <property type="entry name" value="NMT1_3"/>
    <property type="match status" value="1"/>
</dbReference>
<organism evidence="2 3">
    <name type="scientific">Bradyrhizobium lablabi</name>
    <dbReference type="NCBI Taxonomy" id="722472"/>
    <lineage>
        <taxon>Bacteria</taxon>
        <taxon>Pseudomonadati</taxon>
        <taxon>Pseudomonadota</taxon>
        <taxon>Alphaproteobacteria</taxon>
        <taxon>Hyphomicrobiales</taxon>
        <taxon>Nitrobacteraceae</taxon>
        <taxon>Bradyrhizobium</taxon>
    </lineage>
</organism>
<dbReference type="Proteomes" id="UP000183208">
    <property type="component" value="Unassembled WGS sequence"/>
</dbReference>
<keyword evidence="1" id="KW-0472">Membrane</keyword>
<dbReference type="SUPFAM" id="SSF53850">
    <property type="entry name" value="Periplasmic binding protein-like II"/>
    <property type="match status" value="1"/>
</dbReference>
<dbReference type="PANTHER" id="PTHR42941">
    <property type="entry name" value="SLL1037 PROTEIN"/>
    <property type="match status" value="1"/>
</dbReference>
<dbReference type="Gene3D" id="3.40.190.10">
    <property type="entry name" value="Periplasmic binding protein-like II"/>
    <property type="match status" value="2"/>
</dbReference>
<dbReference type="AlphaFoldDB" id="A0A1M7JKH3"/>
<keyword evidence="1" id="KW-1133">Transmembrane helix</keyword>